<organism evidence="1 2">
    <name type="scientific">Hymenobacter aquaticus</name>
    <dbReference type="NCBI Taxonomy" id="1867101"/>
    <lineage>
        <taxon>Bacteria</taxon>
        <taxon>Pseudomonadati</taxon>
        <taxon>Bacteroidota</taxon>
        <taxon>Cytophagia</taxon>
        <taxon>Cytophagales</taxon>
        <taxon>Hymenobacteraceae</taxon>
        <taxon>Hymenobacter</taxon>
    </lineage>
</organism>
<keyword evidence="1" id="KW-0413">Isomerase</keyword>
<dbReference type="Gene3D" id="3.20.20.150">
    <property type="entry name" value="Divalent-metal-dependent TIM barrel enzymes"/>
    <property type="match status" value="1"/>
</dbReference>
<protein>
    <submittedName>
        <fullName evidence="1">Xylose isomerase</fullName>
    </submittedName>
</protein>
<evidence type="ECO:0000313" key="1">
    <source>
        <dbReference type="EMBL" id="TGE22309.1"/>
    </source>
</evidence>
<dbReference type="GO" id="GO:0016853">
    <property type="term" value="F:isomerase activity"/>
    <property type="evidence" value="ECO:0007669"/>
    <property type="project" value="UniProtKB-KW"/>
</dbReference>
<evidence type="ECO:0000313" key="2">
    <source>
        <dbReference type="Proteomes" id="UP000297549"/>
    </source>
</evidence>
<reference evidence="1 2" key="1">
    <citation type="submission" date="2019-04" db="EMBL/GenBank/DDBJ databases">
        <authorList>
            <person name="Feng G."/>
            <person name="Zhang J."/>
            <person name="Zhu H."/>
        </authorList>
    </citation>
    <scope>NUCLEOTIDE SEQUENCE [LARGE SCALE GENOMIC DNA]</scope>
    <source>
        <strain evidence="1 2">JCM 31653</strain>
    </source>
</reference>
<dbReference type="Proteomes" id="UP000297549">
    <property type="component" value="Unassembled WGS sequence"/>
</dbReference>
<dbReference type="SUPFAM" id="SSF51658">
    <property type="entry name" value="Xylose isomerase-like"/>
    <property type="match status" value="1"/>
</dbReference>
<keyword evidence="2" id="KW-1185">Reference proteome</keyword>
<dbReference type="OrthoDB" id="9785907at2"/>
<accession>A0A4Z0PYC9</accession>
<dbReference type="EMBL" id="SRLC01000002">
    <property type="protein sequence ID" value="TGE22309.1"/>
    <property type="molecule type" value="Genomic_DNA"/>
</dbReference>
<comment type="caution">
    <text evidence="1">The sequence shown here is derived from an EMBL/GenBank/DDBJ whole genome shotgun (WGS) entry which is preliminary data.</text>
</comment>
<dbReference type="RefSeq" id="WP_135464828.1">
    <property type="nucleotide sequence ID" value="NZ_SRLC01000002.1"/>
</dbReference>
<sequence>MNIGHGYHLTYCTNIHPGETWAAVFQSLQDYLLPIKARLAPTEPLAVGLRLSDQASRELAQPGQLAEFQAWLTQQGLYVPIINGFPFGNFHHTVVKDAVHQPDWTTPARLAYTKRLAHQLATLLPAGLDGGISTSPLSYKPWLAGDEAHTATVLQQSARQLAELVEELVVLQRLTNRLIHLDIEPEPDGLLETSAEFVAFYQEYLLPQATARLQARLGLSAAAAHQAVFDHVRLCYDVCHFALAYEAPADVLARLAAAGIKVGRVQLSAALKADLPADSAGRQEIARQFARFVEPAYLHQVVARSHDGRLRHYPDLPPALADIDAREVQEWRTHFHVPIFLERYEQLQSTQAELRQVLALLAGQPITRYLEVETYTWDVLPPSIKQDLATSIERELQWVRQALTLPATAPASAIIS</sequence>
<dbReference type="AlphaFoldDB" id="A0A4Z0PYC9"/>
<gene>
    <name evidence="1" type="ORF">E5K00_18875</name>
</gene>
<dbReference type="InterPro" id="IPR036237">
    <property type="entry name" value="Xyl_isomerase-like_sf"/>
</dbReference>
<dbReference type="NCBIfam" id="NF035939">
    <property type="entry name" value="TIM_EboE"/>
    <property type="match status" value="1"/>
</dbReference>
<proteinExistence type="predicted"/>
<name>A0A4Z0PYC9_9BACT</name>